<evidence type="ECO:0000256" key="5">
    <source>
        <dbReference type="ARBA" id="ARBA00023004"/>
    </source>
</evidence>
<feature type="domain" description="4Fe-4S ferredoxin-type" evidence="8">
    <location>
        <begin position="468"/>
        <end position="500"/>
    </location>
</feature>
<feature type="transmembrane region" description="Helical" evidence="7">
    <location>
        <begin position="148"/>
        <end position="171"/>
    </location>
</feature>
<keyword evidence="7" id="KW-1133">Transmembrane helix</keyword>
<dbReference type="SUPFAM" id="SSF54862">
    <property type="entry name" value="4Fe-4S ferredoxins"/>
    <property type="match status" value="2"/>
</dbReference>
<accession>A0A2J0KW54</accession>
<feature type="domain" description="4Fe-4S ferredoxin-type" evidence="8">
    <location>
        <begin position="346"/>
        <end position="374"/>
    </location>
</feature>
<reference evidence="9 10" key="1">
    <citation type="submission" date="2017-09" db="EMBL/GenBank/DDBJ databases">
        <title>Depth-based differentiation of microbial function through sediment-hosted aquifers and enrichment of novel symbionts in the deep terrestrial subsurface.</title>
        <authorList>
            <person name="Probst A.J."/>
            <person name="Ladd B."/>
            <person name="Jarett J.K."/>
            <person name="Geller-Mcgrath D.E."/>
            <person name="Sieber C.M."/>
            <person name="Emerson J.B."/>
            <person name="Anantharaman K."/>
            <person name="Thomas B.C."/>
            <person name="Malmstrom R."/>
            <person name="Stieglmeier M."/>
            <person name="Klingl A."/>
            <person name="Woyke T."/>
            <person name="Ryan C.M."/>
            <person name="Banfield J.F."/>
        </authorList>
    </citation>
    <scope>NUCLEOTIDE SEQUENCE [LARGE SCALE GENOMIC DNA]</scope>
    <source>
        <strain evidence="9">CG07_land_8_20_14_0_80_42_15</strain>
    </source>
</reference>
<feature type="domain" description="4Fe-4S ferredoxin-type" evidence="8">
    <location>
        <begin position="382"/>
        <end position="414"/>
    </location>
</feature>
<feature type="transmembrane region" description="Helical" evidence="7">
    <location>
        <begin position="45"/>
        <end position="71"/>
    </location>
</feature>
<dbReference type="Proteomes" id="UP000230052">
    <property type="component" value="Unassembled WGS sequence"/>
</dbReference>
<evidence type="ECO:0000256" key="3">
    <source>
        <dbReference type="ARBA" id="ARBA00022723"/>
    </source>
</evidence>
<evidence type="ECO:0000256" key="2">
    <source>
        <dbReference type="ARBA" id="ARBA00022485"/>
    </source>
</evidence>
<keyword evidence="1" id="KW-0813">Transport</keyword>
<dbReference type="PANTHER" id="PTHR30176">
    <property type="entry name" value="FERREDOXIN-TYPE PROTEIN NAPH"/>
    <property type="match status" value="1"/>
</dbReference>
<dbReference type="GO" id="GO:0005886">
    <property type="term" value="C:plasma membrane"/>
    <property type="evidence" value="ECO:0007669"/>
    <property type="project" value="TreeGrafter"/>
</dbReference>
<evidence type="ECO:0000256" key="6">
    <source>
        <dbReference type="ARBA" id="ARBA00023014"/>
    </source>
</evidence>
<dbReference type="InterPro" id="IPR017900">
    <property type="entry name" value="4Fe4S_Fe_S_CS"/>
</dbReference>
<dbReference type="CDD" id="cd16373">
    <property type="entry name" value="DMSOR_beta_like"/>
    <property type="match status" value="1"/>
</dbReference>
<keyword evidence="5" id="KW-0408">Iron</keyword>
<gene>
    <name evidence="9" type="ORF">COS99_04835</name>
</gene>
<keyword evidence="7" id="KW-0472">Membrane</keyword>
<dbReference type="GO" id="GO:0046872">
    <property type="term" value="F:metal ion binding"/>
    <property type="evidence" value="ECO:0007669"/>
    <property type="project" value="UniProtKB-KW"/>
</dbReference>
<evidence type="ECO:0000256" key="7">
    <source>
        <dbReference type="SAM" id="Phobius"/>
    </source>
</evidence>
<keyword evidence="4" id="KW-0249">Electron transport</keyword>
<evidence type="ECO:0000259" key="8">
    <source>
        <dbReference type="PROSITE" id="PS51379"/>
    </source>
</evidence>
<keyword evidence="3" id="KW-0479">Metal-binding</keyword>
<organism evidence="9 10">
    <name type="scientific">Candidatus Aquitaenariimonas noxiae</name>
    <dbReference type="NCBI Taxonomy" id="1974741"/>
    <lineage>
        <taxon>Bacteria</taxon>
        <taxon>Pseudomonadati</taxon>
        <taxon>Candidatus Omnitrophota</taxon>
        <taxon>Candidatus Aquitaenariimonas</taxon>
    </lineage>
</organism>
<feature type="transmembrane region" description="Helical" evidence="7">
    <location>
        <begin position="116"/>
        <end position="136"/>
    </location>
</feature>
<feature type="domain" description="4Fe-4S ferredoxin-type" evidence="8">
    <location>
        <begin position="262"/>
        <end position="293"/>
    </location>
</feature>
<proteinExistence type="predicted"/>
<dbReference type="Gene3D" id="3.30.70.20">
    <property type="match status" value="1"/>
</dbReference>
<evidence type="ECO:0000256" key="1">
    <source>
        <dbReference type="ARBA" id="ARBA00022448"/>
    </source>
</evidence>
<protein>
    <recommendedName>
        <fullName evidence="8">4Fe-4S ferredoxin-type domain-containing protein</fullName>
    </recommendedName>
</protein>
<evidence type="ECO:0000313" key="10">
    <source>
        <dbReference type="Proteomes" id="UP000230052"/>
    </source>
</evidence>
<feature type="transmembrane region" description="Helical" evidence="7">
    <location>
        <begin position="191"/>
        <end position="214"/>
    </location>
</feature>
<evidence type="ECO:0000313" key="9">
    <source>
        <dbReference type="EMBL" id="PIU41544.1"/>
    </source>
</evidence>
<name>A0A2J0KW54_9BACT</name>
<dbReference type="EMBL" id="PEWV01000048">
    <property type="protein sequence ID" value="PIU41544.1"/>
    <property type="molecule type" value="Genomic_DNA"/>
</dbReference>
<dbReference type="Pfam" id="PF12801">
    <property type="entry name" value="Fer4_5"/>
    <property type="match status" value="3"/>
</dbReference>
<sequence length="505" mass="57099">MVKRLIIFRRVSQIVFLILFIYILWSTTYPLNGMLPADTFFKLNPLIMVVTSISERIVLPGIIFSILMIIFTIAFGRFFCGWVCPLGTSIDIAGSIRKNNASRKDIVNKNIAMPKFFVLGVVMLFSITGFQFAWILDPMVIMARFVSLSLIPTVTLGLDKFFVIIIKNFQLYGAVYDFYKTLKTSILGVNIYYFSNSGIIFLFFLFIVISALFLKRFWCRSICPLGALYALIAKAAVLRRVVYKCVECKKCKSNCRMGAIKDDLGYDKGECVLCMDCVYDCPQHKTVFTWRDPRIIDAGIKDRKEGMTRKNFLLLIAASSLYAMGFAKKSEGIYDPGIIRPPASLKEPHFLDRCVRCGNCMKVCITNGLQPVLLESGFSGIWTPQLVPEIGYCEYNCTLCGNVCPTGAIQRLSLYEKKRVRLGVAQVDRSTCLPWAQNKECIVCEEHCPISDKAIKLKEEVVGGKTILRPYVETALCVGCGICQNKCPVRPKRAVRVYPEYADRY</sequence>
<keyword evidence="7" id="KW-0812">Transmembrane</keyword>
<dbReference type="PROSITE" id="PS00198">
    <property type="entry name" value="4FE4S_FER_1"/>
    <property type="match status" value="2"/>
</dbReference>
<keyword evidence="2" id="KW-0004">4Fe-4S</keyword>
<keyword evidence="6" id="KW-0411">Iron-sulfur</keyword>
<dbReference type="AlphaFoldDB" id="A0A2J0KW54"/>
<evidence type="ECO:0000256" key="4">
    <source>
        <dbReference type="ARBA" id="ARBA00022982"/>
    </source>
</evidence>
<dbReference type="InterPro" id="IPR017896">
    <property type="entry name" value="4Fe4S_Fe-S-bd"/>
</dbReference>
<comment type="caution">
    <text evidence="9">The sequence shown here is derived from an EMBL/GenBank/DDBJ whole genome shotgun (WGS) entry which is preliminary data.</text>
</comment>
<dbReference type="PANTHER" id="PTHR30176:SF3">
    <property type="entry name" value="FERREDOXIN-TYPE PROTEIN NAPH"/>
    <property type="match status" value="1"/>
</dbReference>
<dbReference type="InterPro" id="IPR051684">
    <property type="entry name" value="Electron_Trans/Redox"/>
</dbReference>
<dbReference type="PROSITE" id="PS51379">
    <property type="entry name" value="4FE4S_FER_2"/>
    <property type="match status" value="4"/>
</dbReference>
<dbReference type="GO" id="GO:0051539">
    <property type="term" value="F:4 iron, 4 sulfur cluster binding"/>
    <property type="evidence" value="ECO:0007669"/>
    <property type="project" value="UniProtKB-KW"/>
</dbReference>
<feature type="transmembrane region" description="Helical" evidence="7">
    <location>
        <begin position="7"/>
        <end position="25"/>
    </location>
</feature>